<dbReference type="Gene3D" id="3.40.50.880">
    <property type="match status" value="1"/>
</dbReference>
<dbReference type="InterPro" id="IPR050472">
    <property type="entry name" value="Anth_synth/Amidotransfase"/>
</dbReference>
<evidence type="ECO:0000313" key="3">
    <source>
        <dbReference type="EMBL" id="AFM05639.1"/>
    </source>
</evidence>
<dbReference type="PANTHER" id="PTHR43418:SF4">
    <property type="entry name" value="MULTIFUNCTIONAL TRYPTOPHAN BIOSYNTHESIS PROTEIN"/>
    <property type="match status" value="1"/>
</dbReference>
<dbReference type="FunFam" id="3.40.50.880:FF:000003">
    <property type="entry name" value="Anthranilate synthase component II"/>
    <property type="match status" value="1"/>
</dbReference>
<evidence type="ECO:0000313" key="4">
    <source>
        <dbReference type="Proteomes" id="UP000006054"/>
    </source>
</evidence>
<reference evidence="4" key="1">
    <citation type="submission" date="2012-06" db="EMBL/GenBank/DDBJ databases">
        <title>The complete genome of Flexibacter litoralis DSM 6794.</title>
        <authorList>
            <person name="Lucas S."/>
            <person name="Copeland A."/>
            <person name="Lapidus A."/>
            <person name="Glavina del Rio T."/>
            <person name="Dalin E."/>
            <person name="Tice H."/>
            <person name="Bruce D."/>
            <person name="Goodwin L."/>
            <person name="Pitluck S."/>
            <person name="Peters L."/>
            <person name="Ovchinnikova G."/>
            <person name="Lu M."/>
            <person name="Kyrpides N."/>
            <person name="Mavromatis K."/>
            <person name="Ivanova N."/>
            <person name="Brettin T."/>
            <person name="Detter J.C."/>
            <person name="Han C."/>
            <person name="Larimer F."/>
            <person name="Land M."/>
            <person name="Hauser L."/>
            <person name="Markowitz V."/>
            <person name="Cheng J.-F."/>
            <person name="Hugenholtz P."/>
            <person name="Woyke T."/>
            <person name="Wu D."/>
            <person name="Spring S."/>
            <person name="Lang E."/>
            <person name="Kopitz M."/>
            <person name="Brambilla E."/>
            <person name="Klenk H.-P."/>
            <person name="Eisen J.A."/>
        </authorList>
    </citation>
    <scope>NUCLEOTIDE SEQUENCE [LARGE SCALE GENOMIC DNA]</scope>
    <source>
        <strain evidence="4">ATCC 23117 / DSM 6794 / NBRC 15988 / NCIMB 1366 / Sio-4</strain>
    </source>
</reference>
<dbReference type="PROSITE" id="PS51273">
    <property type="entry name" value="GATASE_TYPE_1"/>
    <property type="match status" value="1"/>
</dbReference>
<sequence>MKQIAVIDNYDSFVYNLVHYLRELTTESSNTKETQAQITVFRNDQVTLQELENFDKILLSPGGGIPSEAGKLLEIIKHFAPTKDMLGVCLGHQALGEAFGAKLENLSKVYHGVATPIKVLTEDSLFAGLPAKINVGRYHSWVIQKDSLPTDFEVTAVDENGEIMAISHKKYKLKGIQFHPESILTPEGKAIIKNWLEKETVAKV</sequence>
<dbReference type="PRINTS" id="PR00099">
    <property type="entry name" value="CPSGATASE"/>
</dbReference>
<protein>
    <submittedName>
        <fullName evidence="3">Glutamine amidotransferase of anthranilate synthase or aminodeoxychorismate synthase</fullName>
    </submittedName>
</protein>
<keyword evidence="3" id="KW-0808">Transferase</keyword>
<feature type="domain" description="Glutamine amidotransferase" evidence="2">
    <location>
        <begin position="6"/>
        <end position="196"/>
    </location>
</feature>
<proteinExistence type="predicted"/>
<dbReference type="InterPro" id="IPR017926">
    <property type="entry name" value="GATASE"/>
</dbReference>
<dbReference type="STRING" id="880071.Fleli_3310"/>
<dbReference type="EMBL" id="CP003345">
    <property type="protein sequence ID" value="AFM05639.1"/>
    <property type="molecule type" value="Genomic_DNA"/>
</dbReference>
<keyword evidence="4" id="KW-1185">Reference proteome</keyword>
<dbReference type="PRINTS" id="PR00096">
    <property type="entry name" value="GATASE"/>
</dbReference>
<dbReference type="InterPro" id="IPR029062">
    <property type="entry name" value="Class_I_gatase-like"/>
</dbReference>
<dbReference type="AlphaFoldDB" id="I4ANV4"/>
<dbReference type="GO" id="GO:0004049">
    <property type="term" value="F:anthranilate synthase activity"/>
    <property type="evidence" value="ECO:0007669"/>
    <property type="project" value="TreeGrafter"/>
</dbReference>
<dbReference type="HOGENOM" id="CLU_014340_1_2_10"/>
<dbReference type="KEGG" id="fli:Fleli_3310"/>
<accession>I4ANV4</accession>
<dbReference type="GO" id="GO:0005829">
    <property type="term" value="C:cytosol"/>
    <property type="evidence" value="ECO:0007669"/>
    <property type="project" value="TreeGrafter"/>
</dbReference>
<name>I4ANV4_BERLS</name>
<dbReference type="RefSeq" id="WP_014799067.1">
    <property type="nucleotide sequence ID" value="NC_018018.1"/>
</dbReference>
<dbReference type="CDD" id="cd01743">
    <property type="entry name" value="GATase1_Anthranilate_Synthase"/>
    <property type="match status" value="1"/>
</dbReference>
<gene>
    <name evidence="3" type="ordered locus">Fleli_3310</name>
</gene>
<dbReference type="GO" id="GO:0000162">
    <property type="term" value="P:L-tryptophan biosynthetic process"/>
    <property type="evidence" value="ECO:0007669"/>
    <property type="project" value="TreeGrafter"/>
</dbReference>
<dbReference type="eggNOG" id="COG0512">
    <property type="taxonomic scope" value="Bacteria"/>
</dbReference>
<organism evidence="3 4">
    <name type="scientific">Bernardetia litoralis (strain ATCC 23117 / DSM 6794 / NBRC 15988 / NCIMB 1366 / Fx l1 / Sio-4)</name>
    <name type="common">Flexibacter litoralis</name>
    <dbReference type="NCBI Taxonomy" id="880071"/>
    <lineage>
        <taxon>Bacteria</taxon>
        <taxon>Pseudomonadati</taxon>
        <taxon>Bacteroidota</taxon>
        <taxon>Cytophagia</taxon>
        <taxon>Cytophagales</taxon>
        <taxon>Bernardetiaceae</taxon>
        <taxon>Bernardetia</taxon>
    </lineage>
</organism>
<dbReference type="Pfam" id="PF00117">
    <property type="entry name" value="GATase"/>
    <property type="match status" value="1"/>
</dbReference>
<dbReference type="SUPFAM" id="SSF52317">
    <property type="entry name" value="Class I glutamine amidotransferase-like"/>
    <property type="match status" value="1"/>
</dbReference>
<dbReference type="OrthoDB" id="9786812at2"/>
<evidence type="ECO:0000256" key="1">
    <source>
        <dbReference type="ARBA" id="ARBA00022962"/>
    </source>
</evidence>
<dbReference type="PATRIC" id="fig|880071.3.peg.3313"/>
<evidence type="ECO:0000259" key="2">
    <source>
        <dbReference type="Pfam" id="PF00117"/>
    </source>
</evidence>
<dbReference type="PANTHER" id="PTHR43418">
    <property type="entry name" value="MULTIFUNCTIONAL TRYPTOPHAN BIOSYNTHESIS PROTEIN-RELATED"/>
    <property type="match status" value="1"/>
</dbReference>
<dbReference type="NCBIfam" id="TIGR00566">
    <property type="entry name" value="trpG_papA"/>
    <property type="match status" value="1"/>
</dbReference>
<dbReference type="Proteomes" id="UP000006054">
    <property type="component" value="Chromosome"/>
</dbReference>
<dbReference type="InterPro" id="IPR006221">
    <property type="entry name" value="TrpG/PapA_dom"/>
</dbReference>
<keyword evidence="1 3" id="KW-0315">Glutamine amidotransferase</keyword>
<dbReference type="PRINTS" id="PR00097">
    <property type="entry name" value="ANTSNTHASEII"/>
</dbReference>
<dbReference type="GO" id="GO:0016740">
    <property type="term" value="F:transferase activity"/>
    <property type="evidence" value="ECO:0007669"/>
    <property type="project" value="UniProtKB-KW"/>
</dbReference>